<protein>
    <submittedName>
        <fullName evidence="2">Uncharacterized protein</fullName>
    </submittedName>
</protein>
<reference evidence="2 3" key="1">
    <citation type="submission" date="2019-03" db="EMBL/GenBank/DDBJ databases">
        <title>Single cell metagenomics reveals metabolic interactions within the superorganism composed of flagellate Streblomastix strix and complex community of Bacteroidetes bacteria on its surface.</title>
        <authorList>
            <person name="Treitli S.C."/>
            <person name="Kolisko M."/>
            <person name="Husnik F."/>
            <person name="Keeling P."/>
            <person name="Hampl V."/>
        </authorList>
    </citation>
    <scope>NUCLEOTIDE SEQUENCE [LARGE SCALE GENOMIC DNA]</scope>
    <source>
        <strain evidence="2">ST1C</strain>
    </source>
</reference>
<organism evidence="2 3">
    <name type="scientific">Streblomastix strix</name>
    <dbReference type="NCBI Taxonomy" id="222440"/>
    <lineage>
        <taxon>Eukaryota</taxon>
        <taxon>Metamonada</taxon>
        <taxon>Preaxostyla</taxon>
        <taxon>Oxymonadida</taxon>
        <taxon>Streblomastigidae</taxon>
        <taxon>Streblomastix</taxon>
    </lineage>
</organism>
<dbReference type="Proteomes" id="UP000324800">
    <property type="component" value="Unassembled WGS sequence"/>
</dbReference>
<evidence type="ECO:0000313" key="3">
    <source>
        <dbReference type="Proteomes" id="UP000324800"/>
    </source>
</evidence>
<dbReference type="EMBL" id="SNRW01003748">
    <property type="protein sequence ID" value="KAA6389011.1"/>
    <property type="molecule type" value="Genomic_DNA"/>
</dbReference>
<comment type="caution">
    <text evidence="2">The sequence shown here is derived from an EMBL/GenBank/DDBJ whole genome shotgun (WGS) entry which is preliminary data.</text>
</comment>
<feature type="coiled-coil region" evidence="1">
    <location>
        <begin position="340"/>
        <end position="367"/>
    </location>
</feature>
<gene>
    <name evidence="2" type="ORF">EZS28_015460</name>
</gene>
<name>A0A5J4W272_9EUKA</name>
<evidence type="ECO:0000313" key="2">
    <source>
        <dbReference type="EMBL" id="KAA6389011.1"/>
    </source>
</evidence>
<accession>A0A5J4W272</accession>
<keyword evidence="1" id="KW-0175">Coiled coil</keyword>
<evidence type="ECO:0000256" key="1">
    <source>
        <dbReference type="SAM" id="Coils"/>
    </source>
</evidence>
<sequence>MSANDEINQIIMAVESDDDYSETKAKRKAVGNALATLIGYLNRDVKNRELGSLASAREYITRHPKYGLRVEAEDLDQDKDTPDNTVIYRKNGNIYAVDGFFTAPGFGEKNKKTEQRILKSRDTLQGYYGTGNYATRLTNKGKNKKIAVDNSLLSPYQRQQGFVKGKITEDIRWIPSDKMPSEFNYFKKLVGQNMETIRPESSKTISLVTKLAAQLWNEILLQVTRQFFPQGARIQEYRNDHPDTQAQLDDLIIAKRIFNTKRKGQRLYAAAYQLISNIQGNIKQIKIGIIKVQELIRLFDPSTIMPINEKELRSKLSQILTQIKYFGKRNYEQAIDLAIIEYIEKQLAEEEQRIKYQREQMKDKMRQLIKKKFPQQEQRHEHQLEHIYEIHNRWALEDFHNTPDLNLNQMFKTNEEEIDEIHQKYINQPFHQTQESKVIILCDTADEVKFNVIKNKALQRYDESTSTLTFSVNNNIDTREKITKPYYRNLANLNQIDTFLDQIYRYEQRSAFKIRADFGTIIETSEYDGNEQKISNQYILPVDANTERRVPLIIKSQENIENYKHCMRDVIANIQERTQEDTHQKLVAVFSIMIRIYKFSLAGAAIPLLQKHIKRREVYYVECKQNLCFFTAYSFITMPNSKEKRWKDCSRIAKGKRIFKRIYGKEFDDLYKGFKFATDIDEFIEKEQINVHMFTYGGKDQSPSYYAIPHYKCDTSD</sequence>
<dbReference type="AlphaFoldDB" id="A0A5J4W272"/>
<proteinExistence type="predicted"/>